<protein>
    <submittedName>
        <fullName evidence="4">Retrovirus-related Pol polyprotein from transposon TNT 1-94</fullName>
    </submittedName>
</protein>
<evidence type="ECO:0000256" key="1">
    <source>
        <dbReference type="SAM" id="MobiDB-lite"/>
    </source>
</evidence>
<dbReference type="InterPro" id="IPR013103">
    <property type="entry name" value="RVT_2"/>
</dbReference>
<reference evidence="4" key="1">
    <citation type="journal article" date="2019" name="Sci. Rep.">
        <title>Draft genome of Tanacetum cinerariifolium, the natural source of mosquito coil.</title>
        <authorList>
            <person name="Yamashiro T."/>
            <person name="Shiraishi A."/>
            <person name="Satake H."/>
            <person name="Nakayama K."/>
        </authorList>
    </citation>
    <scope>NUCLEOTIDE SEQUENCE</scope>
</reference>
<organism evidence="4">
    <name type="scientific">Tanacetum cinerariifolium</name>
    <name type="common">Dalmatian daisy</name>
    <name type="synonym">Chrysanthemum cinerariifolium</name>
    <dbReference type="NCBI Taxonomy" id="118510"/>
    <lineage>
        <taxon>Eukaryota</taxon>
        <taxon>Viridiplantae</taxon>
        <taxon>Streptophyta</taxon>
        <taxon>Embryophyta</taxon>
        <taxon>Tracheophyta</taxon>
        <taxon>Spermatophyta</taxon>
        <taxon>Magnoliopsida</taxon>
        <taxon>eudicotyledons</taxon>
        <taxon>Gunneridae</taxon>
        <taxon>Pentapetalae</taxon>
        <taxon>asterids</taxon>
        <taxon>campanulids</taxon>
        <taxon>Asterales</taxon>
        <taxon>Asteraceae</taxon>
        <taxon>Asteroideae</taxon>
        <taxon>Anthemideae</taxon>
        <taxon>Anthemidinae</taxon>
        <taxon>Tanacetum</taxon>
    </lineage>
</organism>
<feature type="region of interest" description="Disordered" evidence="1">
    <location>
        <begin position="1"/>
        <end position="28"/>
    </location>
</feature>
<feature type="compositionally biased region" description="Low complexity" evidence="1">
    <location>
        <begin position="122"/>
        <end position="131"/>
    </location>
</feature>
<name>A0A699GJK8_TANCI</name>
<feature type="region of interest" description="Disordered" evidence="1">
    <location>
        <begin position="114"/>
        <end position="159"/>
    </location>
</feature>
<feature type="region of interest" description="Disordered" evidence="1">
    <location>
        <begin position="451"/>
        <end position="504"/>
    </location>
</feature>
<evidence type="ECO:0000259" key="2">
    <source>
        <dbReference type="Pfam" id="PF07727"/>
    </source>
</evidence>
<dbReference type="PANTHER" id="PTHR11439">
    <property type="entry name" value="GAG-POL-RELATED RETROTRANSPOSON"/>
    <property type="match status" value="1"/>
</dbReference>
<feature type="compositionally biased region" description="Polar residues" evidence="1">
    <location>
        <begin position="462"/>
        <end position="485"/>
    </location>
</feature>
<feature type="compositionally biased region" description="Pro residues" evidence="1">
    <location>
        <begin position="1486"/>
        <end position="1498"/>
    </location>
</feature>
<accession>A0A699GJK8</accession>
<dbReference type="Pfam" id="PF25597">
    <property type="entry name" value="SH3_retrovirus"/>
    <property type="match status" value="1"/>
</dbReference>
<feature type="region of interest" description="Disordered" evidence="1">
    <location>
        <begin position="1058"/>
        <end position="1170"/>
    </location>
</feature>
<dbReference type="CDD" id="cd09272">
    <property type="entry name" value="RNase_HI_RT_Ty1"/>
    <property type="match status" value="1"/>
</dbReference>
<dbReference type="InterPro" id="IPR057670">
    <property type="entry name" value="SH3_retrovirus"/>
</dbReference>
<gene>
    <name evidence="4" type="ORF">Tci_001539</name>
</gene>
<sequence length="1837" mass="207139">MGTVRESLAEGTEGAPHLGPERPRVYSDLSPEEKDWNIKMTMSRMQLNSKFVNNMLPEWARFVTAVKLNRGLRDSNYDQLYAYLKQHETHVKENKMMLERFSQHTVDPLALMSNISNPQHYSPSSSTSSSTQGRQNKGQGMTPRSRGAARYGGVQNRVGNVNPGQARLVKCYNCNSAGHYTQPKRPQNSEYYKDKMLLMKPDHHMIRTFYLSVQLNHVVNSHADYTSDSNMISYDQYVRDNEVPVVHSNVSSVPNDAFMMIYNEMCEPYAQFVSNPSRNIVVKNLLTAELATYKEQVELSQNSTTEWCCQNQNHTLIKAARTMLIFSKASMFLWAKVVATACYTQNRSLIHTRHHKTPYEMVHNKRHDLTFFKVFGALCYPTNDSEDLGKLQPTANIGIFVGYAPSRKGYRIYNKRTQRIMETIHIQFDELTEPMAPVHLSTGPAPNLLTPGHISSGLVPNPTGSPTQAVQAPVNSAGTPSSTAIDQDAPSLKPHSEASSSGDISSTELTYVSQTLHHLNKWSKDHPLDNVIGKPSRPWIYKVKLDEYGDVLKNKARLVAKGYQQEKGIDFEESFTPVARIKAIRIFIANAASKNMTIYQMDVKTAFLNGELKEEVYVSQPKGFVDSNNPTHVYRLKKALYGLKQDPRVSGFAYQKAPRDTAMALTAYKDADHAGCQDTRRSTSGSTQFLGDKLVSWSSKKQKSNAISTIEAEYIAMFGCCAQILWMRSQLTDYGFDFNKIPLYYDNRSAIALYTMADVNVNAPAGQAPTMEPPMRTNDQILPRIRWVPIGKSNCYLDLDKSQSNPIYKITFSDTIQYNKSAGCYRCQLDEQWFDLTKDTLREALQITPVNNNQAFTSLTSSDALINFVNELGYPKLVRNLSNVVTNDMFQLWRELTMIINLCLTRKTSGFERLKDPVLKILLGVFTQTHIDYAERIWEEFTQSIHTFIDDKRNLAQHTSRKKKATLIVIPSIRFTKLIIYHLQRKHKFHPRPDSPLHLPNEEPVLGYLKFSAKGIKREVFRMPIPGSLIIADIQEASYYQEYLAKVAKHQRYLAGETWSDPDSRLPKPTKHARKPKSTVPKAPPRPSVSKPVSSTQPEPKSTPAKTQGKKRKLTTETSGKPFKAIKSRHSFVSKKHKPISTLRSVDESLAEDVPAKEPQVANEEADVPKELEESIKSIYDVPQGPLPAVVIKEPESGKYQPLPKVLRKGKAKVVHGADAGGQSEGQARPDLGAQGEGQAGPDPSVQDEGQAGSNPDKQSEGQAGPDPGNAGANEQPMPSPVVHARLDREHMDLDVADVSPQPLQEKMDEGFTATAYPKVQENLKLTVEEHVLLEEPASKSGTLSSLQHLSKDLSFGHLFFSDKPLEADNDNATTETEVKSMVSVTIQQDMSLIPPMTSSIIDLSSRPESLKTHLTRDLPEADLKEILHQCMWETDSYKSHKDHMQLYEALEKSMNRDHFKELAKDLAEARKKKKKSRESPKTPHGSPPHQPPRPPPLGSAAPRSSKTTASAEYQAWTMTDIRLRSSILLTPVDLQMDVDIAPGKQAQSSDDEDIGSAHIPKASALASNYSLPPEDSLLAQTGDIAMFIDWFCKSRGITDLKPQDLEGPAFKIIKVFHPDVIHLQYQMEECHKVLTNSVDDSILRHNVNKPLPLGGLPGQVTIQSDFFFNKDLEYLRYGSKGSRPALSILKMKATYYPDVGLQQMVPNQIWIEEECKYDIAAIAVRTHMRIISVVKIEVFSMYGYDYMKKIVLRRVDLNEHVIIDEALDYRVKEFKINRMNPGLNTRFWARKDVDRSKAFMFAIQKLLKTRRIFCNLERFVGGRIRDGDYRLLKRTE</sequence>
<proteinExistence type="predicted"/>
<feature type="domain" description="Reverse transcriptase Ty1/copia-type" evidence="2">
    <location>
        <begin position="538"/>
        <end position="649"/>
    </location>
</feature>
<dbReference type="PANTHER" id="PTHR11439:SF509">
    <property type="entry name" value="RNA-DIRECTED DNA POLYMERASE"/>
    <property type="match status" value="1"/>
</dbReference>
<feature type="compositionally biased region" description="Polar residues" evidence="1">
    <location>
        <begin position="1096"/>
        <end position="1106"/>
    </location>
</feature>
<feature type="compositionally biased region" description="Basic residues" evidence="1">
    <location>
        <begin position="1124"/>
        <end position="1139"/>
    </location>
</feature>
<evidence type="ECO:0000313" key="4">
    <source>
        <dbReference type="EMBL" id="GEU29561.1"/>
    </source>
</evidence>
<dbReference type="Pfam" id="PF07727">
    <property type="entry name" value="RVT_2"/>
    <property type="match status" value="1"/>
</dbReference>
<feature type="region of interest" description="Disordered" evidence="1">
    <location>
        <begin position="1467"/>
        <end position="1512"/>
    </location>
</feature>
<evidence type="ECO:0000259" key="3">
    <source>
        <dbReference type="Pfam" id="PF25597"/>
    </source>
</evidence>
<feature type="region of interest" description="Disordered" evidence="1">
    <location>
        <begin position="1193"/>
        <end position="1280"/>
    </location>
</feature>
<feature type="compositionally biased region" description="Basic and acidic residues" evidence="1">
    <location>
        <begin position="19"/>
        <end position="28"/>
    </location>
</feature>
<dbReference type="EMBL" id="BKCJ010000079">
    <property type="protein sequence ID" value="GEU29561.1"/>
    <property type="molecule type" value="Genomic_DNA"/>
</dbReference>
<feature type="domain" description="Retroviral polymerase SH3-like" evidence="3">
    <location>
        <begin position="378"/>
        <end position="431"/>
    </location>
</feature>
<comment type="caution">
    <text evidence="4">The sequence shown here is derived from an EMBL/GenBank/DDBJ whole genome shotgun (WGS) entry which is preliminary data.</text>
</comment>
<feature type="compositionally biased region" description="Basic residues" evidence="1">
    <location>
        <begin position="1068"/>
        <end position="1077"/>
    </location>
</feature>